<organism evidence="7 8">
    <name type="scientific">Arthrobacter rhombi</name>
    <dbReference type="NCBI Taxonomy" id="71253"/>
    <lineage>
        <taxon>Bacteria</taxon>
        <taxon>Bacillati</taxon>
        <taxon>Actinomycetota</taxon>
        <taxon>Actinomycetes</taxon>
        <taxon>Micrococcales</taxon>
        <taxon>Micrococcaceae</taxon>
        <taxon>Arthrobacter</taxon>
    </lineage>
</organism>
<keyword evidence="4 5" id="KW-0472">Membrane</keyword>
<keyword evidence="2 5" id="KW-0812">Transmembrane</keyword>
<dbReference type="Proteomes" id="UP000195913">
    <property type="component" value="Unassembled WGS sequence"/>
</dbReference>
<dbReference type="AlphaFoldDB" id="A0A1R4G2M0"/>
<keyword evidence="3 5" id="KW-1133">Transmembrane helix</keyword>
<dbReference type="GO" id="GO:0016020">
    <property type="term" value="C:membrane"/>
    <property type="evidence" value="ECO:0007669"/>
    <property type="project" value="UniProtKB-SubCell"/>
</dbReference>
<feature type="transmembrane region" description="Helical" evidence="5">
    <location>
        <begin position="48"/>
        <end position="66"/>
    </location>
</feature>
<gene>
    <name evidence="7" type="ORF">FM101_07325</name>
</gene>
<evidence type="ECO:0000313" key="8">
    <source>
        <dbReference type="Proteomes" id="UP000195913"/>
    </source>
</evidence>
<feature type="transmembrane region" description="Helical" evidence="5">
    <location>
        <begin position="20"/>
        <end position="41"/>
    </location>
</feature>
<feature type="domain" description="Integral membrane bound transporter" evidence="6">
    <location>
        <begin position="14"/>
        <end position="134"/>
    </location>
</feature>
<evidence type="ECO:0000256" key="2">
    <source>
        <dbReference type="ARBA" id="ARBA00022692"/>
    </source>
</evidence>
<evidence type="ECO:0000256" key="4">
    <source>
        <dbReference type="ARBA" id="ARBA00023136"/>
    </source>
</evidence>
<dbReference type="InterPro" id="IPR049453">
    <property type="entry name" value="Memb_transporter_dom"/>
</dbReference>
<evidence type="ECO:0000256" key="3">
    <source>
        <dbReference type="ARBA" id="ARBA00022989"/>
    </source>
</evidence>
<reference evidence="7 8" key="1">
    <citation type="submission" date="2017-02" db="EMBL/GenBank/DDBJ databases">
        <authorList>
            <person name="Peterson S.W."/>
        </authorList>
    </citation>
    <scope>NUCLEOTIDE SEQUENCE [LARGE SCALE GENOMIC DNA]</scope>
    <source>
        <strain evidence="7 8">B Ar 00.02</strain>
    </source>
</reference>
<evidence type="ECO:0000259" key="6">
    <source>
        <dbReference type="Pfam" id="PF13515"/>
    </source>
</evidence>
<comment type="subcellular location">
    <subcellularLocation>
        <location evidence="1">Membrane</location>
        <topology evidence="1">Multi-pass membrane protein</topology>
    </subcellularLocation>
</comment>
<accession>A0A1R4G2M0</accession>
<evidence type="ECO:0000313" key="7">
    <source>
        <dbReference type="EMBL" id="SJM62424.1"/>
    </source>
</evidence>
<dbReference type="Pfam" id="PF13515">
    <property type="entry name" value="FUSC_2"/>
    <property type="match status" value="1"/>
</dbReference>
<name>A0A1R4G2M0_9MICC</name>
<sequence>MQIIQITVCAVGAYWIAEKILGHQAPLFAATSAVIALGFGGMTRMRRVLEVAIGCTLGIAVGDLLLTALGTGIWQAATVVSVSLILARFLDSGSIFTTQFGVQALLVVLLPAPDGGPFTRSADAIIGGLCALLITALAPRDPRREPAGELRQLIRELSAILRECSVAVRESDSTRAWHALVRARGSQPLMDKIPASLTGAHEIATFSPHFRRHRGELQRLRRVAGQVDLAMRNLRVFSRRMASVITHAALRDEAALELSVYLDELADAADALARSVMEPQQSQRDRAETAAREELIAAAGRLTPASFGATGLQGEGLVLLLRPLVVDLLEAAGLEHSEAVPFLARL</sequence>
<proteinExistence type="predicted"/>
<protein>
    <recommendedName>
        <fullName evidence="6">Integral membrane bound transporter domain-containing protein</fullName>
    </recommendedName>
</protein>
<keyword evidence="8" id="KW-1185">Reference proteome</keyword>
<dbReference type="EMBL" id="FUHW01000026">
    <property type="protein sequence ID" value="SJM62424.1"/>
    <property type="molecule type" value="Genomic_DNA"/>
</dbReference>
<evidence type="ECO:0000256" key="5">
    <source>
        <dbReference type="SAM" id="Phobius"/>
    </source>
</evidence>
<evidence type="ECO:0000256" key="1">
    <source>
        <dbReference type="ARBA" id="ARBA00004141"/>
    </source>
</evidence>